<dbReference type="GO" id="GO:0031146">
    <property type="term" value="P:SCF-dependent proteasomal ubiquitin-dependent protein catabolic process"/>
    <property type="evidence" value="ECO:0007669"/>
    <property type="project" value="TreeGrafter"/>
</dbReference>
<evidence type="ECO:0000256" key="1">
    <source>
        <dbReference type="SAM" id="MobiDB-lite"/>
    </source>
</evidence>
<keyword evidence="3" id="KW-1185">Reference proteome</keyword>
<evidence type="ECO:0000313" key="2">
    <source>
        <dbReference type="EMBL" id="KAG6493224.1"/>
    </source>
</evidence>
<proteinExistence type="predicted"/>
<dbReference type="EMBL" id="JACMSC010000013">
    <property type="protein sequence ID" value="KAG6493224.1"/>
    <property type="molecule type" value="Genomic_DNA"/>
</dbReference>
<comment type="caution">
    <text evidence="2">The sequence shown here is derived from an EMBL/GenBank/DDBJ whole genome shotgun (WGS) entry which is preliminary data.</text>
</comment>
<feature type="compositionally biased region" description="Polar residues" evidence="1">
    <location>
        <begin position="209"/>
        <end position="245"/>
    </location>
</feature>
<organism evidence="2 3">
    <name type="scientific">Zingiber officinale</name>
    <name type="common">Ginger</name>
    <name type="synonym">Amomum zingiber</name>
    <dbReference type="NCBI Taxonomy" id="94328"/>
    <lineage>
        <taxon>Eukaryota</taxon>
        <taxon>Viridiplantae</taxon>
        <taxon>Streptophyta</taxon>
        <taxon>Embryophyta</taxon>
        <taxon>Tracheophyta</taxon>
        <taxon>Spermatophyta</taxon>
        <taxon>Magnoliopsida</taxon>
        <taxon>Liliopsida</taxon>
        <taxon>Zingiberales</taxon>
        <taxon>Zingiberaceae</taxon>
        <taxon>Zingiber</taxon>
    </lineage>
</organism>
<evidence type="ECO:0000313" key="3">
    <source>
        <dbReference type="Proteomes" id="UP000734854"/>
    </source>
</evidence>
<accession>A0A8J5FSX0</accession>
<sequence>MTNATIITMSKNCPDLVMFHLCIMGRRHLVHITDESMDEGFRAIIVMNCKKLTGLAVSGLLTDKVFEYIATYGKLVRTLSVAFAGNTNLSLMYMLEGCHGLQKLEIRENPFGDAGFLSGIHHYYNMRPILGWASRSIPGQTSRSIPGQTSRSIPGQTSRSMPGQTSSSMPGKTSRFLLCQAFRLVSGQTSRLLLCQAFRLFSGQVSRSIPGQTSRAIPDQVSRSSPGQTSRSILGQVSKSSTGQAFGSPPGRDSRLSPQCEL</sequence>
<feature type="region of interest" description="Disordered" evidence="1">
    <location>
        <begin position="140"/>
        <end position="171"/>
    </location>
</feature>
<protein>
    <submittedName>
        <fullName evidence="2">Uncharacterized protein</fullName>
    </submittedName>
</protein>
<feature type="region of interest" description="Disordered" evidence="1">
    <location>
        <begin position="209"/>
        <end position="262"/>
    </location>
</feature>
<gene>
    <name evidence="2" type="ORF">ZIOFF_048201</name>
</gene>
<dbReference type="Gene3D" id="3.80.10.10">
    <property type="entry name" value="Ribonuclease Inhibitor"/>
    <property type="match status" value="1"/>
</dbReference>
<dbReference type="InterPro" id="IPR032675">
    <property type="entry name" value="LRR_dom_sf"/>
</dbReference>
<dbReference type="Proteomes" id="UP000734854">
    <property type="component" value="Unassembled WGS sequence"/>
</dbReference>
<reference evidence="2 3" key="1">
    <citation type="submission" date="2020-08" db="EMBL/GenBank/DDBJ databases">
        <title>Plant Genome Project.</title>
        <authorList>
            <person name="Zhang R.-G."/>
        </authorList>
    </citation>
    <scope>NUCLEOTIDE SEQUENCE [LARGE SCALE GENOMIC DNA]</scope>
    <source>
        <tissue evidence="2">Rhizome</tissue>
    </source>
</reference>
<dbReference type="PANTHER" id="PTHR16134">
    <property type="entry name" value="F-BOX/TPR REPEAT PROTEIN POF3"/>
    <property type="match status" value="1"/>
</dbReference>
<dbReference type="AlphaFoldDB" id="A0A8J5FSX0"/>
<dbReference type="PANTHER" id="PTHR16134:SF36">
    <property type="entry name" value="TRANSPORT INHIBITOR RESPONSE 1-LIKE PROTEIN"/>
    <property type="match status" value="1"/>
</dbReference>
<name>A0A8J5FSX0_ZINOF</name>
<dbReference type="GO" id="GO:0019005">
    <property type="term" value="C:SCF ubiquitin ligase complex"/>
    <property type="evidence" value="ECO:0007669"/>
    <property type="project" value="TreeGrafter"/>
</dbReference>
<dbReference type="SUPFAM" id="SSF52047">
    <property type="entry name" value="RNI-like"/>
    <property type="match status" value="1"/>
</dbReference>